<organism evidence="1">
    <name type="scientific">Anguilla anguilla</name>
    <name type="common">European freshwater eel</name>
    <name type="synonym">Muraena anguilla</name>
    <dbReference type="NCBI Taxonomy" id="7936"/>
    <lineage>
        <taxon>Eukaryota</taxon>
        <taxon>Metazoa</taxon>
        <taxon>Chordata</taxon>
        <taxon>Craniata</taxon>
        <taxon>Vertebrata</taxon>
        <taxon>Euteleostomi</taxon>
        <taxon>Actinopterygii</taxon>
        <taxon>Neopterygii</taxon>
        <taxon>Teleostei</taxon>
        <taxon>Anguilliformes</taxon>
        <taxon>Anguillidae</taxon>
        <taxon>Anguilla</taxon>
    </lineage>
</organism>
<dbReference type="AlphaFoldDB" id="A0A0E9VD45"/>
<accession>A0A0E9VD45</accession>
<protein>
    <submittedName>
        <fullName evidence="1">Uncharacterized protein</fullName>
    </submittedName>
</protein>
<dbReference type="EMBL" id="GBXM01032533">
    <property type="protein sequence ID" value="JAH76044.1"/>
    <property type="molecule type" value="Transcribed_RNA"/>
</dbReference>
<reference evidence="1" key="1">
    <citation type="submission" date="2014-11" db="EMBL/GenBank/DDBJ databases">
        <authorList>
            <person name="Amaro Gonzalez C."/>
        </authorList>
    </citation>
    <scope>NUCLEOTIDE SEQUENCE</scope>
</reference>
<proteinExistence type="predicted"/>
<reference evidence="1" key="2">
    <citation type="journal article" date="2015" name="Fish Shellfish Immunol.">
        <title>Early steps in the European eel (Anguilla anguilla)-Vibrio vulnificus interaction in the gills: Role of the RtxA13 toxin.</title>
        <authorList>
            <person name="Callol A."/>
            <person name="Pajuelo D."/>
            <person name="Ebbesson L."/>
            <person name="Teles M."/>
            <person name="MacKenzie S."/>
            <person name="Amaro C."/>
        </authorList>
    </citation>
    <scope>NUCLEOTIDE SEQUENCE</scope>
</reference>
<name>A0A0E9VD45_ANGAN</name>
<sequence>MCSLTETSVVQWVIYGLPDRWLFSYEKVIEIVHRNFLRMRIYTEVLKCHLCFYNK</sequence>
<evidence type="ECO:0000313" key="1">
    <source>
        <dbReference type="EMBL" id="JAH76044.1"/>
    </source>
</evidence>